<feature type="domain" description="Galactosyltransferase C-terminal" evidence="2">
    <location>
        <begin position="167"/>
        <end position="212"/>
    </location>
</feature>
<sequence length="284" mass="30995">MLSIIISWRNRKELAQALPSLLAAAHGVGGDVNIVNYSGDAAQLAALCGAYLPQLNIINVDGQEFFNKAAAQNVGASQARHPALFFCDCDIILPDPALLLRLCAHLAEGAGRFVTLAGVQESEVNSRQARHVVSFGYELNIRTADGRRLRIVDNEEDGETGTRQAPGLLLARRDDFLAIGGYNSDLHGWGWEDQDMISRLTLGRGLERVNEGVAVHISHDDHARIAHYPQVASRWESRDRMFRQALANYDDANFSGSYPRDLARLEGRIAMVRGAAADSGAVHA</sequence>
<dbReference type="RefSeq" id="WP_080770156.1">
    <property type="nucleotide sequence ID" value="NZ_CP142381.1"/>
</dbReference>
<accession>A0ABS7F819</accession>
<comment type="caution">
    <text evidence="3">The sequence shown here is derived from an EMBL/GenBank/DDBJ whole genome shotgun (WGS) entry which is preliminary data.</text>
</comment>
<organism evidence="3 4">
    <name type="scientific">Chromobacterium subtsugae</name>
    <dbReference type="NCBI Taxonomy" id="251747"/>
    <lineage>
        <taxon>Bacteria</taxon>
        <taxon>Pseudomonadati</taxon>
        <taxon>Pseudomonadota</taxon>
        <taxon>Betaproteobacteria</taxon>
        <taxon>Neisseriales</taxon>
        <taxon>Chromobacteriaceae</taxon>
        <taxon>Chromobacterium</taxon>
    </lineage>
</organism>
<dbReference type="InterPro" id="IPR027791">
    <property type="entry name" value="Galactosyl_T_C"/>
</dbReference>
<proteinExistence type="predicted"/>
<evidence type="ECO:0000313" key="4">
    <source>
        <dbReference type="Proteomes" id="UP000711178"/>
    </source>
</evidence>
<evidence type="ECO:0000313" key="3">
    <source>
        <dbReference type="EMBL" id="MBW8286236.1"/>
    </source>
</evidence>
<evidence type="ECO:0000259" key="2">
    <source>
        <dbReference type="Pfam" id="PF02709"/>
    </source>
</evidence>
<reference evidence="3 4" key="1">
    <citation type="submission" date="2021-05" db="EMBL/GenBank/DDBJ databases">
        <title>Draft Whole Genome Sequencing Of Biosensor Chromobacterium violaceum Strain CV026 Reveals A Regulatory RNA In Chromobacterium violaceum Phenotype Regulatory Network.</title>
        <authorList>
            <person name="Hong K.W."/>
            <person name="Chan K.G."/>
            <person name="Chang C.-Y."/>
        </authorList>
    </citation>
    <scope>NUCLEOTIDE SEQUENCE [LARGE SCALE GENOMIC DNA]</scope>
    <source>
        <strain evidence="3 4">ATCC 31532</strain>
    </source>
</reference>
<name>A0ABS7F819_9NEIS</name>
<dbReference type="GeneID" id="89683528"/>
<dbReference type="Pfam" id="PF02709">
    <property type="entry name" value="Glyco_transf_7C"/>
    <property type="match status" value="1"/>
</dbReference>
<keyword evidence="4" id="KW-1185">Reference proteome</keyword>
<gene>
    <name evidence="3" type="ORF">KIF53_01120</name>
</gene>
<dbReference type="SUPFAM" id="SSF53448">
    <property type="entry name" value="Nucleotide-diphospho-sugar transferases"/>
    <property type="match status" value="1"/>
</dbReference>
<dbReference type="InterPro" id="IPR029044">
    <property type="entry name" value="Nucleotide-diphossugar_trans"/>
</dbReference>
<dbReference type="Proteomes" id="UP000711178">
    <property type="component" value="Unassembled WGS sequence"/>
</dbReference>
<protein>
    <submittedName>
        <fullName evidence="3">Glycosyltransferase family 2 protein</fullName>
    </submittedName>
</protein>
<dbReference type="Gene3D" id="3.90.550.10">
    <property type="entry name" value="Spore Coat Polysaccharide Biosynthesis Protein SpsA, Chain A"/>
    <property type="match status" value="1"/>
</dbReference>
<dbReference type="EMBL" id="JAHDTB010000001">
    <property type="protein sequence ID" value="MBW8286236.1"/>
    <property type="molecule type" value="Genomic_DNA"/>
</dbReference>
<dbReference type="CDD" id="cd00761">
    <property type="entry name" value="Glyco_tranf_GTA_type"/>
    <property type="match status" value="1"/>
</dbReference>
<keyword evidence="1" id="KW-0808">Transferase</keyword>
<evidence type="ECO:0000256" key="1">
    <source>
        <dbReference type="ARBA" id="ARBA00022679"/>
    </source>
</evidence>